<evidence type="ECO:0000256" key="1">
    <source>
        <dbReference type="SAM" id="MobiDB-lite"/>
    </source>
</evidence>
<gene>
    <name evidence="2" type="ORF">Adt_06423</name>
</gene>
<keyword evidence="3" id="KW-1185">Reference proteome</keyword>
<name>A0ABD1V6W3_9LAMI</name>
<sequence>MHQDFMKRMYPNVIEPPPKLSDPDSNVVGLFPPTNPQLTAGLTPSKSVSTTQNSFQPTVALGEAPSTAALTSTCRASAGDPPVSASPLGDRSIGVQVMVPTLPAVSRRGVIRGSLQATRLYLVILVDAPTSTNSSGVQPNMEHHLKPGMECTSIENPLVHFTASTTSSL</sequence>
<protein>
    <submittedName>
        <fullName evidence="2">Uncharacterized protein</fullName>
    </submittedName>
</protein>
<evidence type="ECO:0000313" key="2">
    <source>
        <dbReference type="EMBL" id="KAL2533072.1"/>
    </source>
</evidence>
<feature type="region of interest" description="Disordered" evidence="1">
    <location>
        <begin position="1"/>
        <end position="53"/>
    </location>
</feature>
<comment type="caution">
    <text evidence="2">The sequence shown here is derived from an EMBL/GenBank/DDBJ whole genome shotgun (WGS) entry which is preliminary data.</text>
</comment>
<accession>A0ABD1V6W3</accession>
<dbReference type="Proteomes" id="UP001604336">
    <property type="component" value="Unassembled WGS sequence"/>
</dbReference>
<feature type="compositionally biased region" description="Polar residues" evidence="1">
    <location>
        <begin position="36"/>
        <end position="53"/>
    </location>
</feature>
<reference evidence="3" key="1">
    <citation type="submission" date="2024-07" db="EMBL/GenBank/DDBJ databases">
        <title>Two chromosome-level genome assemblies of Korean endemic species Abeliophyllum distichum and Forsythia ovata (Oleaceae).</title>
        <authorList>
            <person name="Jang H."/>
        </authorList>
    </citation>
    <scope>NUCLEOTIDE SEQUENCE [LARGE SCALE GENOMIC DNA]</scope>
</reference>
<evidence type="ECO:0000313" key="3">
    <source>
        <dbReference type="Proteomes" id="UP001604336"/>
    </source>
</evidence>
<dbReference type="EMBL" id="JBFOLK010000002">
    <property type="protein sequence ID" value="KAL2533072.1"/>
    <property type="molecule type" value="Genomic_DNA"/>
</dbReference>
<organism evidence="2 3">
    <name type="scientific">Abeliophyllum distichum</name>
    <dbReference type="NCBI Taxonomy" id="126358"/>
    <lineage>
        <taxon>Eukaryota</taxon>
        <taxon>Viridiplantae</taxon>
        <taxon>Streptophyta</taxon>
        <taxon>Embryophyta</taxon>
        <taxon>Tracheophyta</taxon>
        <taxon>Spermatophyta</taxon>
        <taxon>Magnoliopsida</taxon>
        <taxon>eudicotyledons</taxon>
        <taxon>Gunneridae</taxon>
        <taxon>Pentapetalae</taxon>
        <taxon>asterids</taxon>
        <taxon>lamiids</taxon>
        <taxon>Lamiales</taxon>
        <taxon>Oleaceae</taxon>
        <taxon>Forsythieae</taxon>
        <taxon>Abeliophyllum</taxon>
    </lineage>
</organism>
<dbReference type="AlphaFoldDB" id="A0ABD1V6W3"/>
<proteinExistence type="predicted"/>